<dbReference type="AlphaFoldDB" id="A0A540R6F8"/>
<evidence type="ECO:0000313" key="3">
    <source>
        <dbReference type="Proteomes" id="UP000318080"/>
    </source>
</evidence>
<keyword evidence="3" id="KW-1185">Reference proteome</keyword>
<evidence type="ECO:0000313" key="2">
    <source>
        <dbReference type="EMBL" id="TQE43318.1"/>
    </source>
</evidence>
<sequence>MATWDTVARSTGIQGEEWVRLLDPAHNHAQLADAALSHLRATLAAQPDGVLKGKNLEWWAQGVAVSFEQHIGRRVPGKRCDGSFGANASKTVPGAQADIAAAWAEFAPQLPLILDGEPRISETAKWNYWRVTATSPTAPDGSSASVSMNIQSRTPGKTTVAAEVKGLTSPPRIPPITRRSSSGLSPTSRPSSRRAKTHRDTTPDYSSSSPKSSTISAGDSVPAMPEISDA</sequence>
<feature type="region of interest" description="Disordered" evidence="1">
    <location>
        <begin position="134"/>
        <end position="230"/>
    </location>
</feature>
<name>A0A540R6F8_9CORY</name>
<feature type="compositionally biased region" description="Polar residues" evidence="1">
    <location>
        <begin position="134"/>
        <end position="157"/>
    </location>
</feature>
<evidence type="ECO:0000256" key="1">
    <source>
        <dbReference type="SAM" id="MobiDB-lite"/>
    </source>
</evidence>
<dbReference type="Proteomes" id="UP000318080">
    <property type="component" value="Unassembled WGS sequence"/>
</dbReference>
<reference evidence="2 3" key="1">
    <citation type="submission" date="2019-06" db="EMBL/GenBank/DDBJ databases">
        <title>Draft genome of C. phoceense Strain 272.</title>
        <authorList>
            <person name="Pacheco L.G.C."/>
            <person name="Barberis C.M."/>
            <person name="Almuzara M.N."/>
            <person name="Traglia G.M."/>
            <person name="Santos C.S."/>
            <person name="Rocha D.J.P.G."/>
            <person name="Aguiar E.R.G.R."/>
            <person name="Vay C.A."/>
        </authorList>
    </citation>
    <scope>NUCLEOTIDE SEQUENCE [LARGE SCALE GENOMIC DNA]</scope>
    <source>
        <strain evidence="2 3">272</strain>
    </source>
</reference>
<accession>A0A540R6F8</accession>
<feature type="compositionally biased region" description="Low complexity" evidence="1">
    <location>
        <begin position="206"/>
        <end position="216"/>
    </location>
</feature>
<organism evidence="2 3">
    <name type="scientific">Corynebacterium phoceense</name>
    <dbReference type="NCBI Taxonomy" id="1686286"/>
    <lineage>
        <taxon>Bacteria</taxon>
        <taxon>Bacillati</taxon>
        <taxon>Actinomycetota</taxon>
        <taxon>Actinomycetes</taxon>
        <taxon>Mycobacteriales</taxon>
        <taxon>Corynebacteriaceae</taxon>
        <taxon>Corynebacterium</taxon>
    </lineage>
</organism>
<comment type="caution">
    <text evidence="2">The sequence shown here is derived from an EMBL/GenBank/DDBJ whole genome shotgun (WGS) entry which is preliminary data.</text>
</comment>
<dbReference type="STRING" id="1686286.GCA_900092335_01042"/>
<feature type="compositionally biased region" description="Low complexity" evidence="1">
    <location>
        <begin position="175"/>
        <end position="190"/>
    </location>
</feature>
<gene>
    <name evidence="2" type="ORF">EJK80_08195</name>
</gene>
<dbReference type="EMBL" id="VHIR01000010">
    <property type="protein sequence ID" value="TQE43318.1"/>
    <property type="molecule type" value="Genomic_DNA"/>
</dbReference>
<dbReference type="RefSeq" id="WP_141629008.1">
    <property type="nucleotide sequence ID" value="NZ_VHIR01000010.1"/>
</dbReference>
<protein>
    <submittedName>
        <fullName evidence="2">Uncharacterized protein</fullName>
    </submittedName>
</protein>
<proteinExistence type="predicted"/>